<gene>
    <name evidence="7" type="ORF">SAMN05192583_2449</name>
</gene>
<evidence type="ECO:0000259" key="5">
    <source>
        <dbReference type="PROSITE" id="PS50885"/>
    </source>
</evidence>
<keyword evidence="4" id="KW-0812">Transmembrane</keyword>
<keyword evidence="4" id="KW-1133">Transmembrane helix</keyword>
<proteinExistence type="predicted"/>
<dbReference type="SUPFAM" id="SSF55073">
    <property type="entry name" value="Nucleotide cyclase"/>
    <property type="match status" value="1"/>
</dbReference>
<dbReference type="AlphaFoldDB" id="A0A1H8F7I4"/>
<dbReference type="PROSITE" id="PS50887">
    <property type="entry name" value="GGDEF"/>
    <property type="match status" value="1"/>
</dbReference>
<dbReference type="CDD" id="cd06225">
    <property type="entry name" value="HAMP"/>
    <property type="match status" value="1"/>
</dbReference>
<evidence type="ECO:0000256" key="2">
    <source>
        <dbReference type="ARBA" id="ARBA00034247"/>
    </source>
</evidence>
<organism evidence="7 8">
    <name type="scientific">Sphingomonas gellani</name>
    <dbReference type="NCBI Taxonomy" id="1166340"/>
    <lineage>
        <taxon>Bacteria</taxon>
        <taxon>Pseudomonadati</taxon>
        <taxon>Pseudomonadota</taxon>
        <taxon>Alphaproteobacteria</taxon>
        <taxon>Sphingomonadales</taxon>
        <taxon>Sphingomonadaceae</taxon>
        <taxon>Sphingomonas</taxon>
    </lineage>
</organism>
<dbReference type="SMART" id="SM00304">
    <property type="entry name" value="HAMP"/>
    <property type="match status" value="1"/>
</dbReference>
<name>A0A1H8F7I4_9SPHN</name>
<dbReference type="EC" id="2.7.7.65" evidence="1"/>
<dbReference type="GO" id="GO:0043709">
    <property type="term" value="P:cell adhesion involved in single-species biofilm formation"/>
    <property type="evidence" value="ECO:0007669"/>
    <property type="project" value="TreeGrafter"/>
</dbReference>
<dbReference type="GO" id="GO:1902201">
    <property type="term" value="P:negative regulation of bacterial-type flagellum-dependent cell motility"/>
    <property type="evidence" value="ECO:0007669"/>
    <property type="project" value="TreeGrafter"/>
</dbReference>
<keyword evidence="8" id="KW-1185">Reference proteome</keyword>
<dbReference type="GO" id="GO:0052621">
    <property type="term" value="F:diguanylate cyclase activity"/>
    <property type="evidence" value="ECO:0007669"/>
    <property type="project" value="UniProtKB-EC"/>
</dbReference>
<comment type="catalytic activity">
    <reaction evidence="2">
        <text>2 GTP = 3',3'-c-di-GMP + 2 diphosphate</text>
        <dbReference type="Rhea" id="RHEA:24898"/>
        <dbReference type="ChEBI" id="CHEBI:33019"/>
        <dbReference type="ChEBI" id="CHEBI:37565"/>
        <dbReference type="ChEBI" id="CHEBI:58805"/>
        <dbReference type="EC" id="2.7.7.65"/>
    </reaction>
</comment>
<dbReference type="NCBIfam" id="TIGR00254">
    <property type="entry name" value="GGDEF"/>
    <property type="match status" value="1"/>
</dbReference>
<dbReference type="RefSeq" id="WP_093665969.1">
    <property type="nucleotide sequence ID" value="NZ_FOCF01000005.1"/>
</dbReference>
<dbReference type="STRING" id="1166340.SAMN05192583_2449"/>
<evidence type="ECO:0000256" key="3">
    <source>
        <dbReference type="SAM" id="Coils"/>
    </source>
</evidence>
<dbReference type="Gene3D" id="6.10.340.10">
    <property type="match status" value="1"/>
</dbReference>
<dbReference type="EMBL" id="FOCF01000005">
    <property type="protein sequence ID" value="SEN27833.1"/>
    <property type="molecule type" value="Genomic_DNA"/>
</dbReference>
<dbReference type="Pfam" id="PF05227">
    <property type="entry name" value="CHASE3"/>
    <property type="match status" value="1"/>
</dbReference>
<feature type="domain" description="GGDEF" evidence="6">
    <location>
        <begin position="476"/>
        <end position="611"/>
    </location>
</feature>
<evidence type="ECO:0000313" key="7">
    <source>
        <dbReference type="EMBL" id="SEN27833.1"/>
    </source>
</evidence>
<evidence type="ECO:0000256" key="1">
    <source>
        <dbReference type="ARBA" id="ARBA00012528"/>
    </source>
</evidence>
<evidence type="ECO:0000313" key="8">
    <source>
        <dbReference type="Proteomes" id="UP000199206"/>
    </source>
</evidence>
<dbReference type="GO" id="GO:0007165">
    <property type="term" value="P:signal transduction"/>
    <property type="evidence" value="ECO:0007669"/>
    <property type="project" value="InterPro"/>
</dbReference>
<dbReference type="Proteomes" id="UP000199206">
    <property type="component" value="Unassembled WGS sequence"/>
</dbReference>
<protein>
    <recommendedName>
        <fullName evidence="1">diguanylate cyclase</fullName>
        <ecNumber evidence="1">2.7.7.65</ecNumber>
    </recommendedName>
</protein>
<dbReference type="OrthoDB" id="9812260at2"/>
<dbReference type="SMART" id="SM00267">
    <property type="entry name" value="GGDEF"/>
    <property type="match status" value="1"/>
</dbReference>
<dbReference type="InterPro" id="IPR050469">
    <property type="entry name" value="Diguanylate_Cyclase"/>
</dbReference>
<keyword evidence="3" id="KW-0175">Coiled coil</keyword>
<dbReference type="InterPro" id="IPR007891">
    <property type="entry name" value="CHASE3"/>
</dbReference>
<evidence type="ECO:0000256" key="4">
    <source>
        <dbReference type="SAM" id="Phobius"/>
    </source>
</evidence>
<dbReference type="Gene3D" id="3.30.70.270">
    <property type="match status" value="1"/>
</dbReference>
<feature type="coiled-coil region" evidence="3">
    <location>
        <begin position="248"/>
        <end position="289"/>
    </location>
</feature>
<dbReference type="InterPro" id="IPR043128">
    <property type="entry name" value="Rev_trsase/Diguanyl_cyclase"/>
</dbReference>
<feature type="transmembrane region" description="Helical" evidence="4">
    <location>
        <begin position="186"/>
        <end position="206"/>
    </location>
</feature>
<dbReference type="CDD" id="cd01949">
    <property type="entry name" value="GGDEF"/>
    <property type="match status" value="1"/>
</dbReference>
<evidence type="ECO:0000259" key="6">
    <source>
        <dbReference type="PROSITE" id="PS50887"/>
    </source>
</evidence>
<dbReference type="Pfam" id="PF00672">
    <property type="entry name" value="HAMP"/>
    <property type="match status" value="1"/>
</dbReference>
<dbReference type="Gene3D" id="3.30.450.40">
    <property type="match status" value="1"/>
</dbReference>
<dbReference type="InterPro" id="IPR029787">
    <property type="entry name" value="Nucleotide_cyclase"/>
</dbReference>
<dbReference type="Pfam" id="PF00990">
    <property type="entry name" value="GGDEF"/>
    <property type="match status" value="1"/>
</dbReference>
<reference evidence="8" key="1">
    <citation type="submission" date="2016-10" db="EMBL/GenBank/DDBJ databases">
        <authorList>
            <person name="Varghese N."/>
            <person name="Submissions S."/>
        </authorList>
    </citation>
    <scope>NUCLEOTIDE SEQUENCE [LARGE SCALE GENOMIC DNA]</scope>
    <source>
        <strain evidence="8">S6-262</strain>
    </source>
</reference>
<dbReference type="CDD" id="cd19410">
    <property type="entry name" value="HK9-like_sensor"/>
    <property type="match status" value="1"/>
</dbReference>
<dbReference type="GO" id="GO:0005886">
    <property type="term" value="C:plasma membrane"/>
    <property type="evidence" value="ECO:0007669"/>
    <property type="project" value="TreeGrafter"/>
</dbReference>
<dbReference type="PANTHER" id="PTHR45138:SF9">
    <property type="entry name" value="DIGUANYLATE CYCLASE DGCM-RELATED"/>
    <property type="match status" value="1"/>
</dbReference>
<dbReference type="InterPro" id="IPR000160">
    <property type="entry name" value="GGDEF_dom"/>
</dbReference>
<dbReference type="SUPFAM" id="SSF55781">
    <property type="entry name" value="GAF domain-like"/>
    <property type="match status" value="1"/>
</dbReference>
<dbReference type="FunFam" id="3.30.70.270:FF:000001">
    <property type="entry name" value="Diguanylate cyclase domain protein"/>
    <property type="match status" value="1"/>
</dbReference>
<dbReference type="PANTHER" id="PTHR45138">
    <property type="entry name" value="REGULATORY COMPONENTS OF SENSORY TRANSDUCTION SYSTEM"/>
    <property type="match status" value="1"/>
</dbReference>
<feature type="domain" description="HAMP" evidence="5">
    <location>
        <begin position="208"/>
        <end position="263"/>
    </location>
</feature>
<dbReference type="InterPro" id="IPR029016">
    <property type="entry name" value="GAF-like_dom_sf"/>
</dbReference>
<keyword evidence="4" id="KW-0472">Membrane</keyword>
<dbReference type="InterPro" id="IPR003660">
    <property type="entry name" value="HAMP_dom"/>
</dbReference>
<feature type="transmembrane region" description="Helical" evidence="4">
    <location>
        <begin position="12"/>
        <end position="30"/>
    </location>
</feature>
<sequence length="619" mass="68291">MRLLSSLGARIYGATALSAALALLLGALLLQAGNRSRDAFGWVAHTQTVIISINTLTSDLGEAESGLRGYLMTGDRGYLSRFDGNLREAETVSAALVTLVADNPEQMRHALSLQRFAQAKAQLMNGAIARARVLGPRQAAVPAERDRARRVMARIMREAETMRQAEHRLMVLRTEEANDHSRTLRLLLLLGCPVLVLLIGAVAWQVRTGMSDPLHQLLDAVTRFGEGDRNARALVDRRLGSREFRRLARAYNDTAERLLAAMDQAQAVRAELADANAELRARGETLQARQQSMELLSGVARRLHAVQDETELDEVLSCFLPKVFPDIAGALYVHNHSRNMLVRRASWGDPGAAPETFAPNQCWALRRGQAHAVDRPGSDMICAHAAGDMPVERLCEPIIAGGEVLGLIYVEGLAEDEQQFRLGVLMENVALALVNDNLRSRLREQSIRDPLTKLFNRRYLEEALQLETARAERNGTSLAVVMADVDHFKRFNDGHGHDAGDTLLRAVAAQIQTHFRHGDIVCRYGGEEFTVIAPGASRDLICRRVADLRRTIRDMTVDHAGQRLGPVTMSFGIDVWAPGSVRAPDTLVVSADRALFRAKRLGRDRIELSTDPTQLHAAE</sequence>
<accession>A0A1H8F7I4</accession>
<dbReference type="PROSITE" id="PS50885">
    <property type="entry name" value="HAMP"/>
    <property type="match status" value="1"/>
</dbReference>